<keyword evidence="4 6" id="KW-1133">Transmembrane helix</keyword>
<dbReference type="EMBL" id="JAAGRN010000001">
    <property type="protein sequence ID" value="NDY81884.1"/>
    <property type="molecule type" value="Genomic_DNA"/>
</dbReference>
<gene>
    <name evidence="7" type="ORF">G3I67_01445</name>
</gene>
<dbReference type="GO" id="GO:0005886">
    <property type="term" value="C:plasma membrane"/>
    <property type="evidence" value="ECO:0007669"/>
    <property type="project" value="UniProtKB-SubCell"/>
</dbReference>
<comment type="caution">
    <text evidence="7">The sequence shown here is derived from an EMBL/GenBank/DDBJ whole genome shotgun (WGS) entry which is preliminary data.</text>
</comment>
<organism evidence="7">
    <name type="scientific">Sheuella amnicola</name>
    <dbReference type="NCBI Taxonomy" id="2707330"/>
    <lineage>
        <taxon>Bacteria</taxon>
        <taxon>Pseudomonadati</taxon>
        <taxon>Pseudomonadota</taxon>
        <taxon>Betaproteobacteria</taxon>
        <taxon>Burkholderiales</taxon>
        <taxon>Alcaligenaceae</taxon>
        <taxon>Sheuella</taxon>
    </lineage>
</organism>
<proteinExistence type="predicted"/>
<dbReference type="InterPro" id="IPR050183">
    <property type="entry name" value="DsbB"/>
</dbReference>
<dbReference type="Gene3D" id="1.20.1550.10">
    <property type="entry name" value="DsbB-like"/>
    <property type="match status" value="1"/>
</dbReference>
<dbReference type="PANTHER" id="PTHR36570:SF3">
    <property type="entry name" value="DISULFIDE BOND FORMATION PROTEIN B"/>
    <property type="match status" value="1"/>
</dbReference>
<evidence type="ECO:0000256" key="6">
    <source>
        <dbReference type="SAM" id="Phobius"/>
    </source>
</evidence>
<protein>
    <submittedName>
        <fullName evidence="7">Disulfide bond formation protein B</fullName>
    </submittedName>
</protein>
<sequence>MQRNRLVLAAIGLLSFSGVLLALISQYVFNMPPCAWCVFQRLIYLCISAMCLAGVVGQPSRLRLSVFMSIVLALCVAGITSAWYQVKVASNSFSCAQTLADQVMTQSGLESTLPWLFGIYASCMDAKVTVLGVEYAYWSMMLFIFLGGLATAALISLTKKYK</sequence>
<dbReference type="SUPFAM" id="SSF158442">
    <property type="entry name" value="DsbB-like"/>
    <property type="match status" value="1"/>
</dbReference>
<evidence type="ECO:0000313" key="7">
    <source>
        <dbReference type="EMBL" id="NDY81884.1"/>
    </source>
</evidence>
<feature type="transmembrane region" description="Helical" evidence="6">
    <location>
        <begin position="64"/>
        <end position="84"/>
    </location>
</feature>
<keyword evidence="2" id="KW-1003">Cell membrane</keyword>
<name>A0A6B2QX85_9BURK</name>
<reference evidence="7" key="1">
    <citation type="submission" date="2020-02" db="EMBL/GenBank/DDBJ databases">
        <authorList>
            <person name="Chen W.-M."/>
        </authorList>
    </citation>
    <scope>NUCLEOTIDE SEQUENCE</scope>
    <source>
        <strain evidence="7">NBD-18</strain>
    </source>
</reference>
<dbReference type="Pfam" id="PF02600">
    <property type="entry name" value="DsbB"/>
    <property type="match status" value="1"/>
</dbReference>
<feature type="transmembrane region" description="Helical" evidence="6">
    <location>
        <begin position="38"/>
        <end position="57"/>
    </location>
</feature>
<evidence type="ECO:0000256" key="2">
    <source>
        <dbReference type="ARBA" id="ARBA00022475"/>
    </source>
</evidence>
<dbReference type="GO" id="GO:0006457">
    <property type="term" value="P:protein folding"/>
    <property type="evidence" value="ECO:0007669"/>
    <property type="project" value="InterPro"/>
</dbReference>
<keyword evidence="5 6" id="KW-0472">Membrane</keyword>
<dbReference type="InterPro" id="IPR003752">
    <property type="entry name" value="DiS_bond_form_DsbB/BdbC"/>
</dbReference>
<dbReference type="RefSeq" id="WP_163651178.1">
    <property type="nucleotide sequence ID" value="NZ_JAAGRN010000001.1"/>
</dbReference>
<dbReference type="InterPro" id="IPR023380">
    <property type="entry name" value="DsbB-like_sf"/>
</dbReference>
<dbReference type="GO" id="GO:0015035">
    <property type="term" value="F:protein-disulfide reductase activity"/>
    <property type="evidence" value="ECO:0007669"/>
    <property type="project" value="InterPro"/>
</dbReference>
<comment type="subcellular location">
    <subcellularLocation>
        <location evidence="1">Cell membrane</location>
        <topology evidence="1">Multi-pass membrane protein</topology>
    </subcellularLocation>
</comment>
<accession>A0A6B2QX85</accession>
<keyword evidence="3 6" id="KW-0812">Transmembrane</keyword>
<evidence type="ECO:0000256" key="3">
    <source>
        <dbReference type="ARBA" id="ARBA00022692"/>
    </source>
</evidence>
<dbReference type="AlphaFoldDB" id="A0A6B2QX85"/>
<evidence type="ECO:0000256" key="5">
    <source>
        <dbReference type="ARBA" id="ARBA00023136"/>
    </source>
</evidence>
<evidence type="ECO:0000256" key="1">
    <source>
        <dbReference type="ARBA" id="ARBA00004651"/>
    </source>
</evidence>
<dbReference type="PANTHER" id="PTHR36570">
    <property type="entry name" value="DISULFIDE BOND FORMATION PROTEIN B"/>
    <property type="match status" value="1"/>
</dbReference>
<evidence type="ECO:0000256" key="4">
    <source>
        <dbReference type="ARBA" id="ARBA00022989"/>
    </source>
</evidence>
<feature type="transmembrane region" description="Helical" evidence="6">
    <location>
        <begin position="135"/>
        <end position="157"/>
    </location>
</feature>